<name>A0A3P6U6Z5_DIBLA</name>
<reference evidence="1 2" key="1">
    <citation type="submission" date="2018-11" db="EMBL/GenBank/DDBJ databases">
        <authorList>
            <consortium name="Pathogen Informatics"/>
        </authorList>
    </citation>
    <scope>NUCLEOTIDE SEQUENCE [LARGE SCALE GENOMIC DNA]</scope>
</reference>
<dbReference type="AlphaFoldDB" id="A0A3P6U6Z5"/>
<protein>
    <submittedName>
        <fullName evidence="1">Uncharacterized protein</fullName>
    </submittedName>
</protein>
<dbReference type="EMBL" id="UYRU01044573">
    <property type="protein sequence ID" value="VDK87020.1"/>
    <property type="molecule type" value="Genomic_DNA"/>
</dbReference>
<evidence type="ECO:0000313" key="2">
    <source>
        <dbReference type="Proteomes" id="UP000281553"/>
    </source>
</evidence>
<evidence type="ECO:0000313" key="1">
    <source>
        <dbReference type="EMBL" id="VDK87020.1"/>
    </source>
</evidence>
<gene>
    <name evidence="1" type="ORF">DILT_LOCUS3956</name>
</gene>
<dbReference type="Proteomes" id="UP000281553">
    <property type="component" value="Unassembled WGS sequence"/>
</dbReference>
<dbReference type="OrthoDB" id="294853at2759"/>
<organism evidence="1 2">
    <name type="scientific">Dibothriocephalus latus</name>
    <name type="common">Fish tapeworm</name>
    <name type="synonym">Diphyllobothrium latum</name>
    <dbReference type="NCBI Taxonomy" id="60516"/>
    <lineage>
        <taxon>Eukaryota</taxon>
        <taxon>Metazoa</taxon>
        <taxon>Spiralia</taxon>
        <taxon>Lophotrochozoa</taxon>
        <taxon>Platyhelminthes</taxon>
        <taxon>Cestoda</taxon>
        <taxon>Eucestoda</taxon>
        <taxon>Diphyllobothriidea</taxon>
        <taxon>Diphyllobothriidae</taxon>
        <taxon>Dibothriocephalus</taxon>
    </lineage>
</organism>
<accession>A0A3P6U6Z5</accession>
<keyword evidence="2" id="KW-1185">Reference proteome</keyword>
<sequence length="209" mass="23504">MKVQQVTACTPVIKPLVQKREKEFTYLLKERVCPLVIKLLSPMLPSDLAYAKSNASATGDSAGAIGVASITASEFAINVRLYRIILLLCSKYFSCLYRVPVRNTELIWQRTKNVPNALRFPFSNYIRYPFGVVTPSLDRLIRDGEYPPWRKALAMEVLFKVISQPDLLQRGVPSVLPGVYFLAGYTEGLPAKYDAIAKVGSMLRLRFQP</sequence>
<proteinExistence type="predicted"/>